<protein>
    <submittedName>
        <fullName evidence="3">Mandelate racemase/muconate lactonizing enzyme family protein</fullName>
    </submittedName>
</protein>
<evidence type="ECO:0000313" key="3">
    <source>
        <dbReference type="EMBL" id="TXD96226.1"/>
    </source>
</evidence>
<dbReference type="GO" id="GO:0016829">
    <property type="term" value="F:lyase activity"/>
    <property type="evidence" value="ECO:0007669"/>
    <property type="project" value="UniProtKB-KW"/>
</dbReference>
<dbReference type="Pfam" id="PF13378">
    <property type="entry name" value="MR_MLE_C"/>
    <property type="match status" value="1"/>
</dbReference>
<dbReference type="Pfam" id="PF02746">
    <property type="entry name" value="MR_MLE_N"/>
    <property type="match status" value="1"/>
</dbReference>
<dbReference type="SUPFAM" id="SSF54826">
    <property type="entry name" value="Enolase N-terminal domain-like"/>
    <property type="match status" value="1"/>
</dbReference>
<dbReference type="PANTHER" id="PTHR48080">
    <property type="entry name" value="D-GALACTONATE DEHYDRATASE-RELATED"/>
    <property type="match status" value="1"/>
</dbReference>
<keyword evidence="1" id="KW-0456">Lyase</keyword>
<feature type="domain" description="Mandelate racemase/muconate lactonizing enzyme C-terminal" evidence="2">
    <location>
        <begin position="144"/>
        <end position="241"/>
    </location>
</feature>
<dbReference type="SFLD" id="SFLDS00001">
    <property type="entry name" value="Enolase"/>
    <property type="match status" value="1"/>
</dbReference>
<dbReference type="Gene3D" id="3.30.390.10">
    <property type="entry name" value="Enolase-like, N-terminal domain"/>
    <property type="match status" value="1"/>
</dbReference>
<dbReference type="OrthoDB" id="5596677at2"/>
<evidence type="ECO:0000259" key="2">
    <source>
        <dbReference type="SMART" id="SM00922"/>
    </source>
</evidence>
<keyword evidence="4" id="KW-1185">Reference proteome</keyword>
<dbReference type="SMART" id="SM00922">
    <property type="entry name" value="MR_MLE"/>
    <property type="match status" value="1"/>
</dbReference>
<dbReference type="CDD" id="cd03316">
    <property type="entry name" value="MR_like"/>
    <property type="match status" value="1"/>
</dbReference>
<dbReference type="EMBL" id="VORZ01000004">
    <property type="protein sequence ID" value="TXD96226.1"/>
    <property type="molecule type" value="Genomic_DNA"/>
</dbReference>
<sequence length="380" mass="42437">MFMKLEIDKIEVFVVAGPDAKYKTSSHYSDLVITNTIVKIRTSDGHEGFGAAISWTEGGIDKSLAESIRHLLPFLIGKSALQREEIYSLMASRCVQMKPQALSPIDIALWDLVAKYAKMPLYQMLGGAKSKILSYASTPFLPTIQAYIKHVQDLKKQGYKVIKFHTWCIFDKDMALVAAIHEAFKDSGLKFMIDVESTYTREEALKAARILEKHDYLWFEAPLPDTDLEGYRELKSRVDIPIIAAGNTLLHLNQIEQGIQHNCWSSARVDATLAGGITQTQKIMGIAEANSMTVELQSWGYTLSQAANLHLMLAYSNSTYFEQAVPVEPLEFGALTTIRTDKEGYVHAPTGNGLGIEMDWPLIEQSSSYKLTLGTEGWTE</sequence>
<dbReference type="InterPro" id="IPR013342">
    <property type="entry name" value="Mandelate_racemase_C"/>
</dbReference>
<evidence type="ECO:0000313" key="4">
    <source>
        <dbReference type="Proteomes" id="UP000321903"/>
    </source>
</evidence>
<dbReference type="InterPro" id="IPR029065">
    <property type="entry name" value="Enolase_C-like"/>
</dbReference>
<dbReference type="AlphaFoldDB" id="A0A5C7A1A4"/>
<dbReference type="InterPro" id="IPR036849">
    <property type="entry name" value="Enolase-like_C_sf"/>
</dbReference>
<dbReference type="Proteomes" id="UP000321903">
    <property type="component" value="Unassembled WGS sequence"/>
</dbReference>
<name>A0A5C7A1A4_9GAMM</name>
<dbReference type="InterPro" id="IPR029017">
    <property type="entry name" value="Enolase-like_N"/>
</dbReference>
<evidence type="ECO:0000256" key="1">
    <source>
        <dbReference type="ARBA" id="ARBA00023239"/>
    </source>
</evidence>
<dbReference type="Gene3D" id="3.20.20.120">
    <property type="entry name" value="Enolase-like C-terminal domain"/>
    <property type="match status" value="1"/>
</dbReference>
<dbReference type="PANTHER" id="PTHR48080:SF2">
    <property type="entry name" value="D-GALACTONATE DEHYDRATASE"/>
    <property type="match status" value="1"/>
</dbReference>
<accession>A0A5C7A1A4</accession>
<dbReference type="InterPro" id="IPR034593">
    <property type="entry name" value="DgoD-like"/>
</dbReference>
<gene>
    <name evidence="3" type="ORF">ES754_11370</name>
</gene>
<organism evidence="3 4">
    <name type="scientific">Psychrobacter frigidicola</name>
    <dbReference type="NCBI Taxonomy" id="45611"/>
    <lineage>
        <taxon>Bacteria</taxon>
        <taxon>Pseudomonadati</taxon>
        <taxon>Pseudomonadota</taxon>
        <taxon>Gammaproteobacteria</taxon>
        <taxon>Moraxellales</taxon>
        <taxon>Moraxellaceae</taxon>
        <taxon>Psychrobacter</taxon>
    </lineage>
</organism>
<proteinExistence type="predicted"/>
<reference evidence="3 4" key="1">
    <citation type="submission" date="2019-08" db="EMBL/GenBank/DDBJ databases">
        <title>Genome sequence of Psychrobacter frigidicola ACAM304 (type strain).</title>
        <authorList>
            <person name="Bowman J.P."/>
        </authorList>
    </citation>
    <scope>NUCLEOTIDE SEQUENCE [LARGE SCALE GENOMIC DNA]</scope>
    <source>
        <strain evidence="3 4">ACAM 304</strain>
    </source>
</reference>
<dbReference type="SUPFAM" id="SSF51604">
    <property type="entry name" value="Enolase C-terminal domain-like"/>
    <property type="match status" value="1"/>
</dbReference>
<dbReference type="InterPro" id="IPR013341">
    <property type="entry name" value="Mandelate_racemase_N_dom"/>
</dbReference>
<comment type="caution">
    <text evidence="3">The sequence shown here is derived from an EMBL/GenBank/DDBJ whole genome shotgun (WGS) entry which is preliminary data.</text>
</comment>